<name>A0A3P3XGN0_9SPIR</name>
<dbReference type="GO" id="GO:0043590">
    <property type="term" value="C:bacterial nucleoid"/>
    <property type="evidence" value="ECO:0007669"/>
    <property type="project" value="TreeGrafter"/>
</dbReference>
<dbReference type="SUPFAM" id="SSF50249">
    <property type="entry name" value="Nucleic acid-binding proteins"/>
    <property type="match status" value="1"/>
</dbReference>
<feature type="domain" description="DNA replication/recombination mediator RecO N-terminal" evidence="8">
    <location>
        <begin position="6"/>
        <end position="80"/>
    </location>
</feature>
<dbReference type="GO" id="GO:0006302">
    <property type="term" value="P:double-strand break repair"/>
    <property type="evidence" value="ECO:0007669"/>
    <property type="project" value="TreeGrafter"/>
</dbReference>
<dbReference type="Gene3D" id="1.20.1440.120">
    <property type="entry name" value="Recombination protein O, C-terminal domain"/>
    <property type="match status" value="1"/>
</dbReference>
<keyword evidence="4 7" id="KW-0233">DNA recombination</keyword>
<evidence type="ECO:0000256" key="6">
    <source>
        <dbReference type="ARBA" id="ARBA00033409"/>
    </source>
</evidence>
<keyword evidence="3 7" id="KW-0227">DNA damage</keyword>
<evidence type="ECO:0000256" key="1">
    <source>
        <dbReference type="ARBA" id="ARBA00007452"/>
    </source>
</evidence>
<dbReference type="EMBL" id="FWDM01000007">
    <property type="protein sequence ID" value="SLM10882.1"/>
    <property type="molecule type" value="Genomic_DNA"/>
</dbReference>
<dbReference type="InterPro" id="IPR037278">
    <property type="entry name" value="ARFGAP/RecO"/>
</dbReference>
<comment type="similarity">
    <text evidence="1 7">Belongs to the RecO family.</text>
</comment>
<dbReference type="PANTHER" id="PTHR33991">
    <property type="entry name" value="DNA REPAIR PROTEIN RECO"/>
    <property type="match status" value="1"/>
</dbReference>
<sequence length="257" mass="28356">MAERNERYRGLFLHAKDTARGDRIVTFLCKEGILSLFLFGGPKSSLRSVATPYILADIEVYHDRRNDFSKLTGATILETFDSLHTSFSHMQAAAAAAEFVIRTSAFGGEYGLALQMITTLLRELPSIEEDSAPYAMYAFLWNALAPQGLAPDISACEHCGKRFTEEGALPGRLLAGERSFLCARCAEERRREGFPASAMILIDAMVLQCLREILDVSYSQAARCMSVNPSLLHIEAIIESLAESAAEGPLQSLRLFH</sequence>
<dbReference type="PANTHER" id="PTHR33991:SF1">
    <property type="entry name" value="DNA REPAIR PROTEIN RECO"/>
    <property type="match status" value="1"/>
</dbReference>
<evidence type="ECO:0000256" key="7">
    <source>
        <dbReference type="HAMAP-Rule" id="MF_00201"/>
    </source>
</evidence>
<accession>A0A3P3XGN0</accession>
<evidence type="ECO:0000256" key="3">
    <source>
        <dbReference type="ARBA" id="ARBA00022763"/>
    </source>
</evidence>
<evidence type="ECO:0000256" key="2">
    <source>
        <dbReference type="ARBA" id="ARBA00021310"/>
    </source>
</evidence>
<evidence type="ECO:0000313" key="9">
    <source>
        <dbReference type="EMBL" id="SLM10882.1"/>
    </source>
</evidence>
<dbReference type="InterPro" id="IPR022572">
    <property type="entry name" value="DNA_rep/recomb_RecO_N"/>
</dbReference>
<dbReference type="AlphaFoldDB" id="A0A3P3XGN0"/>
<dbReference type="Gene3D" id="6.20.220.20">
    <property type="entry name" value="Recombination protein O, zinc-binding domain"/>
    <property type="match status" value="1"/>
</dbReference>
<dbReference type="InterPro" id="IPR042242">
    <property type="entry name" value="RecO_C"/>
</dbReference>
<comment type="function">
    <text evidence="7">Involved in DNA repair and RecF pathway recombination.</text>
</comment>
<proteinExistence type="inferred from homology"/>
<keyword evidence="5 7" id="KW-0234">DNA repair</keyword>
<organism evidence="9">
    <name type="scientific">uncultured spirochete</name>
    <dbReference type="NCBI Taxonomy" id="156406"/>
    <lineage>
        <taxon>Bacteria</taxon>
        <taxon>Pseudomonadati</taxon>
        <taxon>Spirochaetota</taxon>
        <taxon>Spirochaetia</taxon>
        <taxon>Spirochaetales</taxon>
        <taxon>environmental samples</taxon>
    </lineage>
</organism>
<protein>
    <recommendedName>
        <fullName evidence="2 7">DNA repair protein RecO</fullName>
    </recommendedName>
    <alternativeName>
        <fullName evidence="6 7">Recombination protein O</fullName>
    </alternativeName>
</protein>
<evidence type="ECO:0000256" key="4">
    <source>
        <dbReference type="ARBA" id="ARBA00023172"/>
    </source>
</evidence>
<evidence type="ECO:0000259" key="8">
    <source>
        <dbReference type="Pfam" id="PF11967"/>
    </source>
</evidence>
<dbReference type="Pfam" id="PF02565">
    <property type="entry name" value="RecO_C"/>
    <property type="match status" value="1"/>
</dbReference>
<dbReference type="InterPro" id="IPR003717">
    <property type="entry name" value="RecO"/>
</dbReference>
<dbReference type="SUPFAM" id="SSF57863">
    <property type="entry name" value="ArfGap/RecO-like zinc finger"/>
    <property type="match status" value="1"/>
</dbReference>
<dbReference type="InterPro" id="IPR012340">
    <property type="entry name" value="NA-bd_OB-fold"/>
</dbReference>
<dbReference type="GO" id="GO:0006310">
    <property type="term" value="P:DNA recombination"/>
    <property type="evidence" value="ECO:0007669"/>
    <property type="project" value="UniProtKB-UniRule"/>
</dbReference>
<reference evidence="9" key="1">
    <citation type="submission" date="2017-02" db="EMBL/GenBank/DDBJ databases">
        <authorList>
            <person name="Regsiter A."/>
            <person name="William W."/>
        </authorList>
    </citation>
    <scope>NUCLEOTIDE SEQUENCE</scope>
    <source>
        <strain evidence="9">Bib</strain>
    </source>
</reference>
<dbReference type="Pfam" id="PF11967">
    <property type="entry name" value="RecO_N"/>
    <property type="match status" value="1"/>
</dbReference>
<gene>
    <name evidence="7" type="primary">recO</name>
    <name evidence="9" type="ORF">SPIROBIBN47_150153</name>
</gene>
<dbReference type="HAMAP" id="MF_00201">
    <property type="entry name" value="RecO"/>
    <property type="match status" value="1"/>
</dbReference>
<evidence type="ECO:0000256" key="5">
    <source>
        <dbReference type="ARBA" id="ARBA00023204"/>
    </source>
</evidence>